<reference evidence="1 2" key="1">
    <citation type="submission" date="2021-01" db="EMBL/GenBank/DDBJ databases">
        <title>Genome sequencing of Joostella atrarenae M1-2 (= KCTC 23194).</title>
        <authorList>
            <person name="Zakaria M.R."/>
            <person name="Lam M.Q."/>
            <person name="Chong C.S."/>
        </authorList>
    </citation>
    <scope>NUCLEOTIDE SEQUENCE [LARGE SCALE GENOMIC DNA]</scope>
    <source>
        <strain evidence="1 2">M1-2</strain>
    </source>
</reference>
<accession>A0ABS9IZU2</accession>
<dbReference type="InterPro" id="IPR046290">
    <property type="entry name" value="DUF6327"/>
</dbReference>
<proteinExistence type="predicted"/>
<sequence>MKVYTSFEEIDKDLKILRLKKDISKEEIKLNYNGLKEDLGFLSVVGKAANFVIKNVLALKLSKKLFK</sequence>
<dbReference type="RefSeq" id="WP_236957589.1">
    <property type="nucleotide sequence ID" value="NZ_JAETXX010000001.1"/>
</dbReference>
<organism evidence="1 2">
    <name type="scientific">Joostella atrarenae</name>
    <dbReference type="NCBI Taxonomy" id="679257"/>
    <lineage>
        <taxon>Bacteria</taxon>
        <taxon>Pseudomonadati</taxon>
        <taxon>Bacteroidota</taxon>
        <taxon>Flavobacteriia</taxon>
        <taxon>Flavobacteriales</taxon>
        <taxon>Flavobacteriaceae</taxon>
        <taxon>Joostella</taxon>
    </lineage>
</organism>
<name>A0ABS9IZU2_9FLAO</name>
<evidence type="ECO:0008006" key="3">
    <source>
        <dbReference type="Google" id="ProtNLM"/>
    </source>
</evidence>
<dbReference type="EMBL" id="JAETXX010000001">
    <property type="protein sequence ID" value="MCF8713623.1"/>
    <property type="molecule type" value="Genomic_DNA"/>
</dbReference>
<evidence type="ECO:0000313" key="2">
    <source>
        <dbReference type="Proteomes" id="UP000829517"/>
    </source>
</evidence>
<dbReference type="Pfam" id="PF19852">
    <property type="entry name" value="DUF6327"/>
    <property type="match status" value="1"/>
</dbReference>
<comment type="caution">
    <text evidence="1">The sequence shown here is derived from an EMBL/GenBank/DDBJ whole genome shotgun (WGS) entry which is preliminary data.</text>
</comment>
<protein>
    <recommendedName>
        <fullName evidence="3">Glutaminyl-tRNA synthetase</fullName>
    </recommendedName>
</protein>
<gene>
    <name evidence="1" type="ORF">JM658_02190</name>
</gene>
<evidence type="ECO:0000313" key="1">
    <source>
        <dbReference type="EMBL" id="MCF8713623.1"/>
    </source>
</evidence>
<dbReference type="Proteomes" id="UP000829517">
    <property type="component" value="Unassembled WGS sequence"/>
</dbReference>
<keyword evidence="2" id="KW-1185">Reference proteome</keyword>